<dbReference type="RefSeq" id="WP_203896375.1">
    <property type="nucleotide sequence ID" value="NZ_BONA01000061.1"/>
</dbReference>
<evidence type="ECO:0000259" key="2">
    <source>
        <dbReference type="Pfam" id="PF14361"/>
    </source>
</evidence>
<proteinExistence type="predicted"/>
<evidence type="ECO:0000313" key="3">
    <source>
        <dbReference type="EMBL" id="PWK45229.1"/>
    </source>
</evidence>
<name>A0A316FCL1_9ACTN</name>
<dbReference type="Pfam" id="PF14361">
    <property type="entry name" value="RsbRD_N"/>
    <property type="match status" value="1"/>
</dbReference>
<protein>
    <submittedName>
        <fullName evidence="3">PucR-like helix-turn-helix protein</fullName>
    </submittedName>
</protein>
<feature type="domain" description="PucR C-terminal helix-turn-helix" evidence="1">
    <location>
        <begin position="227"/>
        <end position="278"/>
    </location>
</feature>
<organism evidence="3 4">
    <name type="scientific">Actinoplanes xinjiangensis</name>
    <dbReference type="NCBI Taxonomy" id="512350"/>
    <lineage>
        <taxon>Bacteria</taxon>
        <taxon>Bacillati</taxon>
        <taxon>Actinomycetota</taxon>
        <taxon>Actinomycetes</taxon>
        <taxon>Micromonosporales</taxon>
        <taxon>Micromonosporaceae</taxon>
        <taxon>Actinoplanes</taxon>
    </lineage>
</organism>
<dbReference type="Proteomes" id="UP000245697">
    <property type="component" value="Unassembled WGS sequence"/>
</dbReference>
<dbReference type="Gene3D" id="1.10.10.2840">
    <property type="entry name" value="PucR C-terminal helix-turn-helix domain"/>
    <property type="match status" value="1"/>
</dbReference>
<feature type="domain" description="RsbT co-antagonist protein RsbRD N-terminal" evidence="2">
    <location>
        <begin position="2"/>
        <end position="68"/>
    </location>
</feature>
<gene>
    <name evidence="3" type="ORF">BC793_111203</name>
</gene>
<dbReference type="InterPro" id="IPR042070">
    <property type="entry name" value="PucR_C-HTH_sf"/>
</dbReference>
<dbReference type="InterPro" id="IPR025751">
    <property type="entry name" value="RsbRD_N_dom"/>
</dbReference>
<reference evidence="3 4" key="1">
    <citation type="submission" date="2018-05" db="EMBL/GenBank/DDBJ databases">
        <title>Genomic Encyclopedia of Archaeal and Bacterial Type Strains, Phase II (KMG-II): from individual species to whole genera.</title>
        <authorList>
            <person name="Goeker M."/>
        </authorList>
    </citation>
    <scope>NUCLEOTIDE SEQUENCE [LARGE SCALE GENOMIC DNA]</scope>
    <source>
        <strain evidence="3 4">DSM 45184</strain>
    </source>
</reference>
<dbReference type="InterPro" id="IPR025736">
    <property type="entry name" value="PucR_C-HTH_dom"/>
</dbReference>
<dbReference type="Pfam" id="PF13556">
    <property type="entry name" value="HTH_30"/>
    <property type="match status" value="1"/>
</dbReference>
<dbReference type="EMBL" id="QGGR01000011">
    <property type="protein sequence ID" value="PWK45229.1"/>
    <property type="molecule type" value="Genomic_DNA"/>
</dbReference>
<evidence type="ECO:0000259" key="1">
    <source>
        <dbReference type="Pfam" id="PF13556"/>
    </source>
</evidence>
<accession>A0A316FCL1</accession>
<keyword evidence="4" id="KW-1185">Reference proteome</keyword>
<dbReference type="AlphaFoldDB" id="A0A316FCL1"/>
<sequence length="288" mass="30749">MTRARQGVPIEAVLGAIHVAERAIWARAREMGRAEGVSAERLLDARELYDDWADAVRGRLISAHRATKTPADPRAGSRDAAILRRLLQGGSAAALAVAEAGLPADDGLWVLVARPGFDERALREQPPVVCTIVDDLFVGVLSRAPSVPATAGLAGPAAPDEMAPVRRLALAALITAESTGRTGVVHIADVAWQAALTARADLAAALLDRHRHAWANLGPNAEPVAHAVLAWLESDRDVTVAGGRLFVHPNTVRNRVRRFTEVTGIDPAGTFGAVNAWWLCRTWLREAT</sequence>
<comment type="caution">
    <text evidence="3">The sequence shown here is derived from an EMBL/GenBank/DDBJ whole genome shotgun (WGS) entry which is preliminary data.</text>
</comment>
<evidence type="ECO:0000313" key="4">
    <source>
        <dbReference type="Proteomes" id="UP000245697"/>
    </source>
</evidence>